<keyword evidence="2" id="KW-1185">Reference proteome</keyword>
<organism evidence="1 2">
    <name type="scientific">Tetradesmus obliquus</name>
    <name type="common">Green alga</name>
    <name type="synonym">Acutodesmus obliquus</name>
    <dbReference type="NCBI Taxonomy" id="3088"/>
    <lineage>
        <taxon>Eukaryota</taxon>
        <taxon>Viridiplantae</taxon>
        <taxon>Chlorophyta</taxon>
        <taxon>core chlorophytes</taxon>
        <taxon>Chlorophyceae</taxon>
        <taxon>CS clade</taxon>
        <taxon>Sphaeropleales</taxon>
        <taxon>Scenedesmaceae</taxon>
        <taxon>Tetradesmus</taxon>
    </lineage>
</organism>
<dbReference type="Proteomes" id="UP000256970">
    <property type="component" value="Unassembled WGS sequence"/>
</dbReference>
<protein>
    <submittedName>
        <fullName evidence="1">Uncharacterized protein</fullName>
    </submittedName>
</protein>
<name>A0A383V1L2_TETOB</name>
<gene>
    <name evidence="1" type="ORF">BQ4739_LOCUS58</name>
</gene>
<dbReference type="AlphaFoldDB" id="A0A383V1L2"/>
<reference evidence="1 2" key="1">
    <citation type="submission" date="2016-10" db="EMBL/GenBank/DDBJ databases">
        <authorList>
            <person name="Cai Z."/>
        </authorList>
    </citation>
    <scope>NUCLEOTIDE SEQUENCE [LARGE SCALE GENOMIC DNA]</scope>
</reference>
<dbReference type="EMBL" id="FNXT01000002">
    <property type="protein sequence ID" value="SZX59438.1"/>
    <property type="molecule type" value="Genomic_DNA"/>
</dbReference>
<sequence length="158" mass="16997">MWPGVDAIRAVLRHACDEAGFKRAAEELRAAAGKAAFAFGNVWGAGSQTMRPLVKQLQRQQRGNSGLRHAWDEAGFKRAAEALPAAAGKAAFAFGNVWGLRHAWDEAGFKRAAEKLRAAAAPAAAKFAKLLAACRQGREVPTQQQQQQQQWGHLAGVV</sequence>
<proteinExistence type="predicted"/>
<evidence type="ECO:0000313" key="1">
    <source>
        <dbReference type="EMBL" id="SZX59438.1"/>
    </source>
</evidence>
<accession>A0A383V1L2</accession>
<evidence type="ECO:0000313" key="2">
    <source>
        <dbReference type="Proteomes" id="UP000256970"/>
    </source>
</evidence>